<dbReference type="AlphaFoldDB" id="A0A2R4MFA1"/>
<feature type="binding site" evidence="17">
    <location>
        <position position="397"/>
    </location>
    <ligand>
        <name>(6S)-NADPHX</name>
        <dbReference type="ChEBI" id="CHEBI:64076"/>
    </ligand>
</feature>
<dbReference type="Gene3D" id="3.40.1190.20">
    <property type="match status" value="1"/>
</dbReference>
<keyword evidence="11 18" id="KW-0413">Isomerase</keyword>
<comment type="similarity">
    <text evidence="18">Belongs to the NnrE/AIBP family.</text>
</comment>
<protein>
    <recommendedName>
        <fullName evidence="19">Bifunctional NAD(P)H-hydrate repair enzyme</fullName>
    </recommendedName>
    <alternativeName>
        <fullName evidence="19">Nicotinamide nucleotide repair protein</fullName>
    </alternativeName>
    <domain>
        <recommendedName>
            <fullName evidence="19">ADP-dependent (S)-NAD(P)H-hydrate dehydratase</fullName>
            <ecNumber evidence="19">4.2.1.136</ecNumber>
        </recommendedName>
        <alternativeName>
            <fullName evidence="19">ADP-dependent NAD(P)HX dehydratase</fullName>
        </alternativeName>
    </domain>
    <domain>
        <recommendedName>
            <fullName evidence="19">NAD(P)H-hydrate epimerase</fullName>
            <ecNumber evidence="19">5.1.99.6</ecNumber>
        </recommendedName>
    </domain>
</protein>
<dbReference type="Gene3D" id="3.40.50.10260">
    <property type="entry name" value="YjeF N-terminal domain"/>
    <property type="match status" value="1"/>
</dbReference>
<comment type="cofactor">
    <cofactor evidence="17">
        <name>Mg(2+)</name>
        <dbReference type="ChEBI" id="CHEBI:18420"/>
    </cofactor>
</comment>
<dbReference type="GO" id="GO:0046496">
    <property type="term" value="P:nicotinamide nucleotide metabolic process"/>
    <property type="evidence" value="ECO:0007669"/>
    <property type="project" value="UniProtKB-UniRule"/>
</dbReference>
<keyword evidence="7 17" id="KW-0067">ATP-binding</keyword>
<comment type="function">
    <text evidence="18">Catalyzes the epimerization of the S- and R-forms of NAD(P)HX, a damaged form of NAD(P)H that is a result of enzymatic or heat-dependent hydration. This is a prerequisite for the S-specific NAD(P)H-hydrate dehydratase to allow the repair of both epimers of NAD(P)HX.</text>
</comment>
<dbReference type="PANTHER" id="PTHR12592">
    <property type="entry name" value="ATP-DEPENDENT (S)-NAD(P)H-HYDRATE DEHYDRATASE FAMILY MEMBER"/>
    <property type="match status" value="1"/>
</dbReference>
<dbReference type="GO" id="GO:0052855">
    <property type="term" value="F:ADP-dependent NAD(P)H-hydrate dehydratase activity"/>
    <property type="evidence" value="ECO:0007669"/>
    <property type="project" value="UniProtKB-UniRule"/>
</dbReference>
<feature type="binding site" evidence="18">
    <location>
        <position position="150"/>
    </location>
    <ligand>
        <name>K(+)</name>
        <dbReference type="ChEBI" id="CHEBI:29103"/>
    </ligand>
</feature>
<dbReference type="InterPro" id="IPR030677">
    <property type="entry name" value="Nnr"/>
</dbReference>
<evidence type="ECO:0000256" key="11">
    <source>
        <dbReference type="ARBA" id="ARBA00023235"/>
    </source>
</evidence>
<feature type="binding site" evidence="18">
    <location>
        <position position="183"/>
    </location>
    <ligand>
        <name>(6S)-NADPHX</name>
        <dbReference type="ChEBI" id="CHEBI:64076"/>
    </ligand>
</feature>
<dbReference type="InterPro" id="IPR017953">
    <property type="entry name" value="Carbohydrate_kinase_pred_CS"/>
</dbReference>
<evidence type="ECO:0000256" key="3">
    <source>
        <dbReference type="ARBA" id="ARBA00006001"/>
    </source>
</evidence>
<feature type="domain" description="YjeF C-terminal" evidence="20">
    <location>
        <begin position="250"/>
        <end position="517"/>
    </location>
</feature>
<evidence type="ECO:0000256" key="1">
    <source>
        <dbReference type="ARBA" id="ARBA00000013"/>
    </source>
</evidence>
<evidence type="ECO:0000259" key="21">
    <source>
        <dbReference type="PROSITE" id="PS51385"/>
    </source>
</evidence>
<sequence length="519" mass="55072">MKVRREVLSRLHRLFYDGNRHREYASIWAMKTESLNLLLSPDEMAEADRLTIQKGVPEFELMQNAGQVVADYVRVNFSPCTVGVVCGPGNNGGDGFVVARLLRDAGWFVKLTFMGARDRLGEAARQHLDLWGAEDSPINDLLDECDLLIDGLFGAGLDRDVVGTFAELIKRMNRTRKPIVAIDMPSGIDGATGAVRGAAIRAVASVSFFRLKPGHFLLPGKSYCGDVHLGQIGILDAVLPRIGGKVWHNGPDLWQIPPYEAQGHKYSRGHCLVLSGDALSGGAARLSAMAALRSGAGLVSLFGDKAALEVQAHHVTEIMLKPAPLEKLLQDERFNSLVLGPGAGVTNALRDKVLSTIAAQRGCVLDADALMAFESDPKSLFDHIHRYGGDNIVLTPHGGEFARLFGKMDEAESKIEMVRIAAEASGAQVLLKGADTVIGAPDGRVVINSNAPAILATAGSGDVLAGIIGGMLARGMSGIDAACGGAFIHGACAQGFGKEGMIASDLVAKLPEVLMAVDK</sequence>
<dbReference type="PROSITE" id="PS51385">
    <property type="entry name" value="YJEF_N"/>
    <property type="match status" value="1"/>
</dbReference>
<dbReference type="HAMAP" id="MF_01966">
    <property type="entry name" value="NADHX_epimerase"/>
    <property type="match status" value="1"/>
</dbReference>
<evidence type="ECO:0000256" key="4">
    <source>
        <dbReference type="ARBA" id="ARBA00009524"/>
    </source>
</evidence>
<gene>
    <name evidence="18" type="primary">nnrE</name>
    <name evidence="17" type="synonym">nnrD</name>
    <name evidence="22" type="ORF">MXMO3_02026</name>
</gene>
<comment type="cofactor">
    <cofactor evidence="18 19">
        <name>K(+)</name>
        <dbReference type="ChEBI" id="CHEBI:29103"/>
    </cofactor>
    <text evidence="18 19">Binds 1 potassium ion per subunit.</text>
</comment>
<comment type="function">
    <text evidence="17">Catalyzes the dehydration of the S-form of NAD(P)HX at the expense of ADP, which is converted to AMP. Together with NAD(P)HX epimerase, which catalyzes the epimerization of the S- and R-forms, the enzyme allows the repair of both epimers of NAD(P)HX, a damaged form of NAD(P)H that is a result of enzymatic or heat-dependent hydration.</text>
</comment>
<dbReference type="GO" id="GO:0110051">
    <property type="term" value="P:metabolite repair"/>
    <property type="evidence" value="ECO:0007669"/>
    <property type="project" value="TreeGrafter"/>
</dbReference>
<accession>A0A2R4MFA1</accession>
<comment type="function">
    <text evidence="14 19">Bifunctional enzyme that catalyzes the epimerization of the S- and R-forms of NAD(P)HX and the dehydration of the S-form of NAD(P)HX at the expense of ADP, which is converted to AMP. This allows the repair of both epimers of NAD(P)HX, a damaged form of NAD(P)H that is a result of enzymatic or heat-dependent hydration.</text>
</comment>
<dbReference type="EC" id="4.2.1.136" evidence="19"/>
<dbReference type="GO" id="GO:0005524">
    <property type="term" value="F:ATP binding"/>
    <property type="evidence" value="ECO:0007669"/>
    <property type="project" value="UniProtKB-UniRule"/>
</dbReference>
<evidence type="ECO:0000256" key="13">
    <source>
        <dbReference type="ARBA" id="ARBA00023268"/>
    </source>
</evidence>
<evidence type="ECO:0000259" key="20">
    <source>
        <dbReference type="PROSITE" id="PS51383"/>
    </source>
</evidence>
<evidence type="ECO:0000256" key="19">
    <source>
        <dbReference type="PIRNR" id="PIRNR017184"/>
    </source>
</evidence>
<feature type="binding site" evidence="17">
    <location>
        <position position="342"/>
    </location>
    <ligand>
        <name>(6S)-NADPHX</name>
        <dbReference type="ChEBI" id="CHEBI:64076"/>
    </ligand>
</feature>
<feature type="binding site" evidence="18">
    <location>
        <begin position="90"/>
        <end position="94"/>
    </location>
    <ligand>
        <name>(6S)-NADPHX</name>
        <dbReference type="ChEBI" id="CHEBI:64076"/>
    </ligand>
</feature>
<comment type="catalytic activity">
    <reaction evidence="16 17 19">
        <text>(6S)-NADPHX + ADP = AMP + phosphate + NADPH + H(+)</text>
        <dbReference type="Rhea" id="RHEA:32235"/>
        <dbReference type="ChEBI" id="CHEBI:15378"/>
        <dbReference type="ChEBI" id="CHEBI:43474"/>
        <dbReference type="ChEBI" id="CHEBI:57783"/>
        <dbReference type="ChEBI" id="CHEBI:64076"/>
        <dbReference type="ChEBI" id="CHEBI:456215"/>
        <dbReference type="ChEBI" id="CHEBI:456216"/>
        <dbReference type="EC" id="4.2.1.136"/>
    </reaction>
</comment>
<comment type="subunit">
    <text evidence="17">Homotetramer.</text>
</comment>
<dbReference type="InterPro" id="IPR000631">
    <property type="entry name" value="CARKD"/>
</dbReference>
<dbReference type="InterPro" id="IPR004443">
    <property type="entry name" value="YjeF_N_dom"/>
</dbReference>
<dbReference type="EC" id="5.1.99.6" evidence="19"/>
<dbReference type="GO" id="GO:0052856">
    <property type="term" value="F:NAD(P)HX epimerase activity"/>
    <property type="evidence" value="ECO:0007669"/>
    <property type="project" value="UniProtKB-UniRule"/>
</dbReference>
<dbReference type="Proteomes" id="UP000258927">
    <property type="component" value="Chromosome"/>
</dbReference>
<evidence type="ECO:0000256" key="5">
    <source>
        <dbReference type="ARBA" id="ARBA00022723"/>
    </source>
</evidence>
<dbReference type="PIRSF" id="PIRSF017184">
    <property type="entry name" value="Nnr"/>
    <property type="match status" value="1"/>
</dbReference>
<evidence type="ECO:0000256" key="8">
    <source>
        <dbReference type="ARBA" id="ARBA00022857"/>
    </source>
</evidence>
<proteinExistence type="inferred from homology"/>
<dbReference type="PROSITE" id="PS51383">
    <property type="entry name" value="YJEF_C_3"/>
    <property type="match status" value="1"/>
</dbReference>
<keyword evidence="8 17" id="KW-0521">NADP</keyword>
<comment type="similarity">
    <text evidence="4 19">In the C-terminal section; belongs to the NnrD/CARKD family.</text>
</comment>
<dbReference type="PROSITE" id="PS01050">
    <property type="entry name" value="YJEF_C_2"/>
    <property type="match status" value="1"/>
</dbReference>
<comment type="similarity">
    <text evidence="17">Belongs to the NnrD/CARKD family.</text>
</comment>
<dbReference type="Pfam" id="PF03853">
    <property type="entry name" value="YjeF_N"/>
    <property type="match status" value="1"/>
</dbReference>
<evidence type="ECO:0000256" key="15">
    <source>
        <dbReference type="ARBA" id="ARBA00048238"/>
    </source>
</evidence>
<dbReference type="STRING" id="1122213.GCA_000423365_02324"/>
<feature type="binding site" evidence="17">
    <location>
        <position position="462"/>
    </location>
    <ligand>
        <name>(6S)-NADPHX</name>
        <dbReference type="ChEBI" id="CHEBI:64076"/>
    </ligand>
</feature>
<reference evidence="22 23" key="1">
    <citation type="submission" date="2017-05" db="EMBL/GenBank/DDBJ databases">
        <title>Genome Analysis of Maritalea myrionectae HL2708#5.</title>
        <authorList>
            <consortium name="Cotde Inc.-PKNU"/>
            <person name="Jang D."/>
            <person name="Oh H.-M."/>
        </authorList>
    </citation>
    <scope>NUCLEOTIDE SEQUENCE [LARGE SCALE GENOMIC DNA]</scope>
    <source>
        <strain evidence="22 23">HL2708#5</strain>
    </source>
</reference>
<evidence type="ECO:0000256" key="12">
    <source>
        <dbReference type="ARBA" id="ARBA00023239"/>
    </source>
</evidence>
<evidence type="ECO:0000256" key="14">
    <source>
        <dbReference type="ARBA" id="ARBA00025153"/>
    </source>
</evidence>
<feature type="binding site" evidence="17">
    <location>
        <position position="283"/>
    </location>
    <ligand>
        <name>(6S)-NADPHX</name>
        <dbReference type="ChEBI" id="CHEBI:64076"/>
    </ligand>
</feature>
<evidence type="ECO:0000256" key="7">
    <source>
        <dbReference type="ARBA" id="ARBA00022840"/>
    </source>
</evidence>
<dbReference type="PANTHER" id="PTHR12592:SF0">
    <property type="entry name" value="ATP-DEPENDENT (S)-NAD(P)H-HYDRATE DEHYDRATASE"/>
    <property type="match status" value="1"/>
</dbReference>
<keyword evidence="13" id="KW-0511">Multifunctional enzyme</keyword>
<evidence type="ECO:0000256" key="16">
    <source>
        <dbReference type="ARBA" id="ARBA00049209"/>
    </source>
</evidence>
<dbReference type="NCBIfam" id="TIGR00197">
    <property type="entry name" value="yjeF_nterm"/>
    <property type="match status" value="1"/>
</dbReference>
<evidence type="ECO:0000256" key="18">
    <source>
        <dbReference type="HAMAP-Rule" id="MF_01966"/>
    </source>
</evidence>
<keyword evidence="10 17" id="KW-0520">NAD</keyword>
<feature type="binding site" evidence="17">
    <location>
        <begin position="432"/>
        <end position="436"/>
    </location>
    <ligand>
        <name>AMP</name>
        <dbReference type="ChEBI" id="CHEBI:456215"/>
    </ligand>
</feature>
<dbReference type="GO" id="GO:0046872">
    <property type="term" value="F:metal ion binding"/>
    <property type="evidence" value="ECO:0007669"/>
    <property type="project" value="UniProtKB-UniRule"/>
</dbReference>
<dbReference type="SUPFAM" id="SSF64153">
    <property type="entry name" value="YjeF N-terminal domain-like"/>
    <property type="match status" value="1"/>
</dbReference>
<dbReference type="Pfam" id="PF01256">
    <property type="entry name" value="Carb_kinase"/>
    <property type="match status" value="1"/>
</dbReference>
<name>A0A2R4MFA1_9HYPH</name>
<dbReference type="HAMAP" id="MF_01965">
    <property type="entry name" value="NADHX_dehydratase"/>
    <property type="match status" value="1"/>
</dbReference>
<organism evidence="22 23">
    <name type="scientific">Maritalea myrionectae</name>
    <dbReference type="NCBI Taxonomy" id="454601"/>
    <lineage>
        <taxon>Bacteria</taxon>
        <taxon>Pseudomonadati</taxon>
        <taxon>Pseudomonadota</taxon>
        <taxon>Alphaproteobacteria</taxon>
        <taxon>Hyphomicrobiales</taxon>
        <taxon>Devosiaceae</taxon>
        <taxon>Maritalea</taxon>
    </lineage>
</organism>
<keyword evidence="23" id="KW-1185">Reference proteome</keyword>
<dbReference type="InterPro" id="IPR036652">
    <property type="entry name" value="YjeF_N_dom_sf"/>
</dbReference>
<dbReference type="SUPFAM" id="SSF53613">
    <property type="entry name" value="Ribokinase-like"/>
    <property type="match status" value="1"/>
</dbReference>
<evidence type="ECO:0000256" key="10">
    <source>
        <dbReference type="ARBA" id="ARBA00023027"/>
    </source>
</evidence>
<evidence type="ECO:0000313" key="22">
    <source>
        <dbReference type="EMBL" id="AVX04549.1"/>
    </source>
</evidence>
<dbReference type="CDD" id="cd01171">
    <property type="entry name" value="YXKO-related"/>
    <property type="match status" value="1"/>
</dbReference>
<comment type="caution">
    <text evidence="18">Lacks conserved residue(s) required for the propagation of feature annotation.</text>
</comment>
<comment type="catalytic activity">
    <reaction evidence="2 18 19">
        <text>(6R)-NADPHX = (6S)-NADPHX</text>
        <dbReference type="Rhea" id="RHEA:32227"/>
        <dbReference type="ChEBI" id="CHEBI:64076"/>
        <dbReference type="ChEBI" id="CHEBI:64077"/>
        <dbReference type="EC" id="5.1.99.6"/>
    </reaction>
</comment>
<dbReference type="InterPro" id="IPR029056">
    <property type="entry name" value="Ribokinase-like"/>
</dbReference>
<evidence type="ECO:0000256" key="17">
    <source>
        <dbReference type="HAMAP-Rule" id="MF_01965"/>
    </source>
</evidence>
<dbReference type="EMBL" id="CP021330">
    <property type="protein sequence ID" value="AVX04549.1"/>
    <property type="molecule type" value="Genomic_DNA"/>
</dbReference>
<comment type="catalytic activity">
    <reaction evidence="15 17 19">
        <text>(6S)-NADHX + ADP = AMP + phosphate + NADH + H(+)</text>
        <dbReference type="Rhea" id="RHEA:32223"/>
        <dbReference type="ChEBI" id="CHEBI:15378"/>
        <dbReference type="ChEBI" id="CHEBI:43474"/>
        <dbReference type="ChEBI" id="CHEBI:57945"/>
        <dbReference type="ChEBI" id="CHEBI:64074"/>
        <dbReference type="ChEBI" id="CHEBI:456215"/>
        <dbReference type="ChEBI" id="CHEBI:456216"/>
        <dbReference type="EC" id="4.2.1.136"/>
    </reaction>
</comment>
<evidence type="ECO:0000256" key="9">
    <source>
        <dbReference type="ARBA" id="ARBA00022958"/>
    </source>
</evidence>
<feature type="binding site" evidence="18">
    <location>
        <position position="186"/>
    </location>
    <ligand>
        <name>K(+)</name>
        <dbReference type="ChEBI" id="CHEBI:29103"/>
    </ligand>
</feature>
<feature type="binding site" evidence="17">
    <location>
        <position position="461"/>
    </location>
    <ligand>
        <name>AMP</name>
        <dbReference type="ChEBI" id="CHEBI:456215"/>
    </ligand>
</feature>
<feature type="binding site" evidence="18">
    <location>
        <begin position="154"/>
        <end position="160"/>
    </location>
    <ligand>
        <name>(6S)-NADPHX</name>
        <dbReference type="ChEBI" id="CHEBI:64076"/>
    </ligand>
</feature>
<evidence type="ECO:0000256" key="2">
    <source>
        <dbReference type="ARBA" id="ARBA00000909"/>
    </source>
</evidence>
<evidence type="ECO:0000256" key="6">
    <source>
        <dbReference type="ARBA" id="ARBA00022741"/>
    </source>
</evidence>
<comment type="catalytic activity">
    <reaction evidence="1 18 19">
        <text>(6R)-NADHX = (6S)-NADHX</text>
        <dbReference type="Rhea" id="RHEA:32215"/>
        <dbReference type="ChEBI" id="CHEBI:64074"/>
        <dbReference type="ChEBI" id="CHEBI:64075"/>
        <dbReference type="EC" id="5.1.99.6"/>
    </reaction>
</comment>
<comment type="similarity">
    <text evidence="3 19">In the N-terminal section; belongs to the NnrE/AIBP family.</text>
</comment>
<keyword evidence="12 17" id="KW-0456">Lyase</keyword>
<keyword evidence="6 17" id="KW-0547">Nucleotide-binding</keyword>
<feature type="domain" description="YjeF N-terminal" evidence="21">
    <location>
        <begin position="44"/>
        <end position="240"/>
    </location>
</feature>
<dbReference type="NCBIfam" id="TIGR00196">
    <property type="entry name" value="yjeF_cterm"/>
    <property type="match status" value="1"/>
</dbReference>
<keyword evidence="9 18" id="KW-0630">Potassium</keyword>
<evidence type="ECO:0000313" key="23">
    <source>
        <dbReference type="Proteomes" id="UP000258927"/>
    </source>
</evidence>
<feature type="binding site" evidence="18">
    <location>
        <position position="91"/>
    </location>
    <ligand>
        <name>K(+)</name>
        <dbReference type="ChEBI" id="CHEBI:29103"/>
    </ligand>
</feature>
<keyword evidence="5 18" id="KW-0479">Metal-binding</keyword>
<dbReference type="KEGG" id="mmyr:MXMO3_02026"/>